<gene>
    <name evidence="1" type="ORF">SARC_13134</name>
</gene>
<evidence type="ECO:0000313" key="2">
    <source>
        <dbReference type="Proteomes" id="UP000054560"/>
    </source>
</evidence>
<organism evidence="1 2">
    <name type="scientific">Sphaeroforma arctica JP610</name>
    <dbReference type="NCBI Taxonomy" id="667725"/>
    <lineage>
        <taxon>Eukaryota</taxon>
        <taxon>Ichthyosporea</taxon>
        <taxon>Ichthyophonida</taxon>
        <taxon>Sphaeroforma</taxon>
    </lineage>
</organism>
<dbReference type="EMBL" id="KQ244527">
    <property type="protein sequence ID" value="KNC74315.1"/>
    <property type="molecule type" value="Genomic_DNA"/>
</dbReference>
<dbReference type="RefSeq" id="XP_014148217.1">
    <property type="nucleotide sequence ID" value="XM_014292742.1"/>
</dbReference>
<dbReference type="GeneID" id="25913638"/>
<name>A0A0L0FC31_9EUKA</name>
<accession>A0A0L0FC31</accession>
<sequence>MSREFGFDPIGIPITTGQLLAHVVCSRVTIGLLGAREEVTKDKVRKYKQKAIDEEYARNQKHDQRLNAECELTVTKVRLATASNKRQQCENQLPATEAHLHQVEELFDTTQTPDRLTAEFRGEVAGLRAALKEANDHIDVLKVLRLAPKSTAERYGITSKPPALPVKD</sequence>
<proteinExistence type="predicted"/>
<protein>
    <submittedName>
        <fullName evidence="1">Uncharacterized protein</fullName>
    </submittedName>
</protein>
<dbReference type="Proteomes" id="UP000054560">
    <property type="component" value="Unassembled WGS sequence"/>
</dbReference>
<evidence type="ECO:0000313" key="1">
    <source>
        <dbReference type="EMBL" id="KNC74315.1"/>
    </source>
</evidence>
<keyword evidence="2" id="KW-1185">Reference proteome</keyword>
<reference evidence="1 2" key="1">
    <citation type="submission" date="2011-02" db="EMBL/GenBank/DDBJ databases">
        <title>The Genome Sequence of Sphaeroforma arctica JP610.</title>
        <authorList>
            <consortium name="The Broad Institute Genome Sequencing Platform"/>
            <person name="Russ C."/>
            <person name="Cuomo C."/>
            <person name="Young S.K."/>
            <person name="Zeng Q."/>
            <person name="Gargeya S."/>
            <person name="Alvarado L."/>
            <person name="Berlin A."/>
            <person name="Chapman S.B."/>
            <person name="Chen Z."/>
            <person name="Freedman E."/>
            <person name="Gellesch M."/>
            <person name="Goldberg J."/>
            <person name="Griggs A."/>
            <person name="Gujja S."/>
            <person name="Heilman E."/>
            <person name="Heiman D."/>
            <person name="Howarth C."/>
            <person name="Mehta T."/>
            <person name="Neiman D."/>
            <person name="Pearson M."/>
            <person name="Roberts A."/>
            <person name="Saif S."/>
            <person name="Shea T."/>
            <person name="Shenoy N."/>
            <person name="Sisk P."/>
            <person name="Stolte C."/>
            <person name="Sykes S."/>
            <person name="White J."/>
            <person name="Yandava C."/>
            <person name="Burger G."/>
            <person name="Gray M.W."/>
            <person name="Holland P.W.H."/>
            <person name="King N."/>
            <person name="Lang F.B.F."/>
            <person name="Roger A.J."/>
            <person name="Ruiz-Trillo I."/>
            <person name="Haas B."/>
            <person name="Nusbaum C."/>
            <person name="Birren B."/>
        </authorList>
    </citation>
    <scope>NUCLEOTIDE SEQUENCE [LARGE SCALE GENOMIC DNA]</scope>
    <source>
        <strain evidence="1 2">JP610</strain>
    </source>
</reference>
<dbReference type="AlphaFoldDB" id="A0A0L0FC31"/>